<dbReference type="InterPro" id="IPR058240">
    <property type="entry name" value="rSAM_sf"/>
</dbReference>
<dbReference type="InterPro" id="IPR013785">
    <property type="entry name" value="Aldolase_TIM"/>
</dbReference>
<name>A0A0F8YZ76_9ZZZZ</name>
<dbReference type="GO" id="GO:0046872">
    <property type="term" value="F:metal ion binding"/>
    <property type="evidence" value="ECO:0007669"/>
    <property type="project" value="UniProtKB-KW"/>
</dbReference>
<dbReference type="SFLD" id="SFLDS00029">
    <property type="entry name" value="Radical_SAM"/>
    <property type="match status" value="1"/>
</dbReference>
<protein>
    <recommendedName>
        <fullName evidence="5">Radical SAM core domain-containing protein</fullName>
    </recommendedName>
</protein>
<comment type="caution">
    <text evidence="6">The sequence shown here is derived from an EMBL/GenBank/DDBJ whole genome shotgun (WGS) entry which is preliminary data.</text>
</comment>
<dbReference type="CDD" id="cd01335">
    <property type="entry name" value="Radical_SAM"/>
    <property type="match status" value="1"/>
</dbReference>
<keyword evidence="3" id="KW-0408">Iron</keyword>
<organism evidence="6">
    <name type="scientific">marine sediment metagenome</name>
    <dbReference type="NCBI Taxonomy" id="412755"/>
    <lineage>
        <taxon>unclassified sequences</taxon>
        <taxon>metagenomes</taxon>
        <taxon>ecological metagenomes</taxon>
    </lineage>
</organism>
<dbReference type="PROSITE" id="PS51918">
    <property type="entry name" value="RADICAL_SAM"/>
    <property type="match status" value="1"/>
</dbReference>
<dbReference type="PANTHER" id="PTHR11228:SF7">
    <property type="entry name" value="PQQA PEPTIDE CYCLASE"/>
    <property type="match status" value="1"/>
</dbReference>
<keyword evidence="1" id="KW-0949">S-adenosyl-L-methionine</keyword>
<reference evidence="6" key="1">
    <citation type="journal article" date="2015" name="Nature">
        <title>Complex archaea that bridge the gap between prokaryotes and eukaryotes.</title>
        <authorList>
            <person name="Spang A."/>
            <person name="Saw J.H."/>
            <person name="Jorgensen S.L."/>
            <person name="Zaremba-Niedzwiedzka K."/>
            <person name="Martijn J."/>
            <person name="Lind A.E."/>
            <person name="van Eijk R."/>
            <person name="Schleper C."/>
            <person name="Guy L."/>
            <person name="Ettema T.J."/>
        </authorList>
    </citation>
    <scope>NUCLEOTIDE SEQUENCE</scope>
</reference>
<sequence length="158" mass="17960">MSKLTRDVGTAFSVLKRIVVPKVTRVAVHITYDCNQHCKTCDIWTINKDNPELRKKEVTLKEFERFCEVNPGILWMCLTGGEPYLKKDMKGFLDACCEIPDLKLISITTNGSVPEKIEDDVRHFMKNPRRDITLATQVSFEGPESLHDEVSGTPGSFR</sequence>
<evidence type="ECO:0000256" key="3">
    <source>
        <dbReference type="ARBA" id="ARBA00023004"/>
    </source>
</evidence>
<dbReference type="Pfam" id="PF04055">
    <property type="entry name" value="Radical_SAM"/>
    <property type="match status" value="1"/>
</dbReference>
<evidence type="ECO:0000259" key="5">
    <source>
        <dbReference type="PROSITE" id="PS51918"/>
    </source>
</evidence>
<dbReference type="EMBL" id="LAZR01063520">
    <property type="protein sequence ID" value="KKK59354.1"/>
    <property type="molecule type" value="Genomic_DNA"/>
</dbReference>
<proteinExistence type="predicted"/>
<feature type="non-terminal residue" evidence="6">
    <location>
        <position position="158"/>
    </location>
</feature>
<evidence type="ECO:0000256" key="1">
    <source>
        <dbReference type="ARBA" id="ARBA00022691"/>
    </source>
</evidence>
<dbReference type="GO" id="GO:0003824">
    <property type="term" value="F:catalytic activity"/>
    <property type="evidence" value="ECO:0007669"/>
    <property type="project" value="InterPro"/>
</dbReference>
<evidence type="ECO:0000256" key="2">
    <source>
        <dbReference type="ARBA" id="ARBA00022723"/>
    </source>
</evidence>
<dbReference type="InterPro" id="IPR007197">
    <property type="entry name" value="rSAM"/>
</dbReference>
<accession>A0A0F8YZ76</accession>
<dbReference type="InterPro" id="IPR050377">
    <property type="entry name" value="Radical_SAM_PqqE_MftC-like"/>
</dbReference>
<keyword evidence="2" id="KW-0479">Metal-binding</keyword>
<feature type="domain" description="Radical SAM core" evidence="5">
    <location>
        <begin position="20"/>
        <end position="158"/>
    </location>
</feature>
<evidence type="ECO:0000313" key="6">
    <source>
        <dbReference type="EMBL" id="KKK59354.1"/>
    </source>
</evidence>
<dbReference type="AlphaFoldDB" id="A0A0F8YZ76"/>
<dbReference type="PANTHER" id="PTHR11228">
    <property type="entry name" value="RADICAL SAM DOMAIN PROTEIN"/>
    <property type="match status" value="1"/>
</dbReference>
<dbReference type="GO" id="GO:0051536">
    <property type="term" value="F:iron-sulfur cluster binding"/>
    <property type="evidence" value="ECO:0007669"/>
    <property type="project" value="UniProtKB-KW"/>
</dbReference>
<evidence type="ECO:0000256" key="4">
    <source>
        <dbReference type="ARBA" id="ARBA00023014"/>
    </source>
</evidence>
<keyword evidence="4" id="KW-0411">Iron-sulfur</keyword>
<dbReference type="Gene3D" id="3.20.20.70">
    <property type="entry name" value="Aldolase class I"/>
    <property type="match status" value="1"/>
</dbReference>
<dbReference type="SUPFAM" id="SSF102114">
    <property type="entry name" value="Radical SAM enzymes"/>
    <property type="match status" value="1"/>
</dbReference>
<gene>
    <name evidence="6" type="ORF">LCGC14_3035210</name>
</gene>